<dbReference type="AlphaFoldDB" id="A0AAV4UY17"/>
<protein>
    <submittedName>
        <fullName evidence="1">Uncharacterized protein</fullName>
    </submittedName>
</protein>
<reference evidence="1 2" key="1">
    <citation type="submission" date="2021-06" db="EMBL/GenBank/DDBJ databases">
        <title>Caerostris extrusa draft genome.</title>
        <authorList>
            <person name="Kono N."/>
            <person name="Arakawa K."/>
        </authorList>
    </citation>
    <scope>NUCLEOTIDE SEQUENCE [LARGE SCALE GENOMIC DNA]</scope>
</reference>
<accession>A0AAV4UY17</accession>
<dbReference type="Proteomes" id="UP001054945">
    <property type="component" value="Unassembled WGS sequence"/>
</dbReference>
<name>A0AAV4UY17_CAEEX</name>
<evidence type="ECO:0000313" key="2">
    <source>
        <dbReference type="Proteomes" id="UP001054945"/>
    </source>
</evidence>
<organism evidence="1 2">
    <name type="scientific">Caerostris extrusa</name>
    <name type="common">Bark spider</name>
    <name type="synonym">Caerostris bankana</name>
    <dbReference type="NCBI Taxonomy" id="172846"/>
    <lineage>
        <taxon>Eukaryota</taxon>
        <taxon>Metazoa</taxon>
        <taxon>Ecdysozoa</taxon>
        <taxon>Arthropoda</taxon>
        <taxon>Chelicerata</taxon>
        <taxon>Arachnida</taxon>
        <taxon>Araneae</taxon>
        <taxon>Araneomorphae</taxon>
        <taxon>Entelegynae</taxon>
        <taxon>Araneoidea</taxon>
        <taxon>Araneidae</taxon>
        <taxon>Caerostris</taxon>
    </lineage>
</organism>
<gene>
    <name evidence="1" type="ORF">CEXT_165981</name>
</gene>
<sequence length="150" mass="17320">MLQKRNEEIVFLEVFWSDPIYTTRSIITKRNQSNTNSLMLIRAINLACKEPWQGFWHSTHDTWRQAAADRLTAFYGSIELRASRSLKTLPGTSPALRHAKNIFSALLVYQTIMRNDPMSPKLVIGVRLLKNPPLKNYREWAINFSTLASL</sequence>
<evidence type="ECO:0000313" key="1">
    <source>
        <dbReference type="EMBL" id="GIY62600.1"/>
    </source>
</evidence>
<proteinExistence type="predicted"/>
<dbReference type="EMBL" id="BPLR01013639">
    <property type="protein sequence ID" value="GIY62600.1"/>
    <property type="molecule type" value="Genomic_DNA"/>
</dbReference>
<keyword evidence="2" id="KW-1185">Reference proteome</keyword>
<comment type="caution">
    <text evidence="1">The sequence shown here is derived from an EMBL/GenBank/DDBJ whole genome shotgun (WGS) entry which is preliminary data.</text>
</comment>